<sequence>MTFESLRSKIRAIAGQGTSNAVELDQRPSASLKRTASSMDTVDSTGGDLDPLYSSRKRMRIHLDTPPSPPPELNPFNASAVNALESMFGRVIALAASAKTPLASSSSSSSYRTPLSKLLEQQRHLQQLRARERRSKLQRDQASAQSRTKDHATNSTVPQREFTFSLGNGHPQSSQQTPAIKSAWSQLLEKPAEENERAGYKFMLPPTTGAVYQPEPVKEAPHPQHRTVFNFGEQAGAMRNGASALTESHKAQAPPAAEQLDSDVVELLSSDDEDAAEEQEEFGSEEEYGSEENYSYDDENVEDESEELEEIEGEEGYDYEEQESDMPVQHSQPVHLRETKTRPATHSQATIDLDEEEDEEERLEGNDASFQSEQDENEEEVEEEVEEEEEDEQLEDSDGQDLEDALRRERNARNRMMHGFQGFPKPGHSQPDNIRASLQSRTLLHADEETYSRDIDQYSDEDVDEEENIDSEDIGSAEEEEPEQEEGRPQVSYRPRPSMWNHQPAQRTSLPSAASEQPPATKSSGGSPSENVVLLLDSDDEDEGEQAEDDDLVAGSDEDQEDIEEQESEEEAQDEGEQYDEENEQGDYQEIPEFEADEMQEIHPQSQSTYNPIAGEDAEQVDLVQSEYSQPDFDSEHDEATPSQELEQDSQGQPELSQSHYQFGDGEGHDEVVSSDVVGAVDDEENDEVVPEDVAEVVDYEENDEVVPQDVAETFDDQQPDMDDQHHIELMEHSDEQARAVDLDQEVMAGSQQTGHVVDLEGAPSSGAPVTQDIALSYNLISSVEDEEMTGPSDAFLDQLPQADTTYSITHTEVFTPDATQLSLSMEASYPLMLDGDLTGSTLGEGVVFDQELVDTAVREVIAANNIASLLDSAAESSMLTEEDERARFGQPVSFMERLQAAAAQEDQTELTPELMNAISSAPSQSQATSDAELSQTLPRKSRLTRVGTMAQTVLEGKAFLDKTESRRQSQTPTSANDSELTAETSLDVLADRAMSAPVVSAQPLSPTVTRSQSGHRGEIELLVKEARAFCGGSFGGARAVSSPGALHGSPAVGAFDALPPLGSSGISSPFSQFDAGHASPSRGMGYVRRRTSLGSSSEKTSGDDETAELNQGSVFSTSSMASPLASRKGGVVDLAAERVIQSTVVGNHALRPFINPPSPAGATVGSGSGGASRSGSLEPYAAIMSPTTTHQLQSTTTSTNLFNFGQPSFGFGGAGQGVFGGIRDNSSSPGSSSRTSPQSVGFAFGSTFLTSNSGATPALDSTMPTSVFTSTTTTTTATTTLLETPPRKIAESVDGGASKQNVHESEEIRDPFLEGLESTTPLHTDTISAGEEAATLTEVGEANAEAVSKQEPEHQEPEQQEPGQQEPERPEGHALNPEEAPASITLGDHEGEAERNHGGQEGDHEGDGEDGGDEGEDSDAVAAVATSSSSGPVKKSKRKRSAFKTPSNNRQKRAALRLSKQASRS</sequence>
<feature type="region of interest" description="Disordered" evidence="1">
    <location>
        <begin position="15"/>
        <end position="54"/>
    </location>
</feature>
<proteinExistence type="predicted"/>
<evidence type="ECO:0000313" key="2">
    <source>
        <dbReference type="EMBL" id="GJJ77735.1"/>
    </source>
</evidence>
<feature type="compositionally biased region" description="Acidic residues" evidence="1">
    <location>
        <begin position="457"/>
        <end position="484"/>
    </location>
</feature>
<evidence type="ECO:0000313" key="3">
    <source>
        <dbReference type="Proteomes" id="UP000827284"/>
    </source>
</evidence>
<feature type="compositionally biased region" description="Polar residues" evidence="1">
    <location>
        <begin position="641"/>
        <end position="661"/>
    </location>
</feature>
<feature type="compositionally biased region" description="Polar residues" evidence="1">
    <location>
        <begin position="28"/>
        <end position="44"/>
    </location>
</feature>
<dbReference type="EMBL" id="BQFW01000014">
    <property type="protein sequence ID" value="GJJ77735.1"/>
    <property type="molecule type" value="Genomic_DNA"/>
</dbReference>
<feature type="compositionally biased region" description="Basic and acidic residues" evidence="1">
    <location>
        <begin position="1388"/>
        <end position="1406"/>
    </location>
</feature>
<feature type="region of interest" description="Disordered" evidence="1">
    <location>
        <begin position="920"/>
        <end position="945"/>
    </location>
</feature>
<dbReference type="OrthoDB" id="2417140at2759"/>
<feature type="compositionally biased region" description="Acidic residues" evidence="1">
    <location>
        <begin position="681"/>
        <end position="692"/>
    </location>
</feature>
<comment type="caution">
    <text evidence="2">The sequence shown here is derived from an EMBL/GenBank/DDBJ whole genome shotgun (WGS) entry which is preliminary data.</text>
</comment>
<feature type="compositionally biased region" description="Acidic residues" evidence="1">
    <location>
        <begin position="260"/>
        <end position="324"/>
    </location>
</feature>
<dbReference type="Proteomes" id="UP000827284">
    <property type="component" value="Unassembled WGS sequence"/>
</dbReference>
<feature type="region of interest" description="Disordered" evidence="1">
    <location>
        <begin position="1271"/>
        <end position="1306"/>
    </location>
</feature>
<feature type="compositionally biased region" description="Basic and acidic residues" evidence="1">
    <location>
        <begin position="444"/>
        <end position="456"/>
    </location>
</feature>
<feature type="compositionally biased region" description="Polar residues" evidence="1">
    <location>
        <begin position="500"/>
        <end position="530"/>
    </location>
</feature>
<feature type="compositionally biased region" description="Low complexity" evidence="1">
    <location>
        <begin position="1271"/>
        <end position="1281"/>
    </location>
</feature>
<evidence type="ECO:0000256" key="1">
    <source>
        <dbReference type="SAM" id="MobiDB-lite"/>
    </source>
</evidence>
<keyword evidence="3" id="KW-1185">Reference proteome</keyword>
<reference evidence="2" key="2">
    <citation type="journal article" date="2022" name="Microbiol. Resour. Announc.">
        <title>Whole-Genome Sequence of Entomortierella parvispora E1425, a Mucoromycotan Fungus Associated with Burkholderiaceae-Related Endosymbiotic Bacteria.</title>
        <authorList>
            <person name="Herlambang A."/>
            <person name="Guo Y."/>
            <person name="Takashima Y."/>
            <person name="Narisawa K."/>
            <person name="Ohta H."/>
            <person name="Nishizawa T."/>
        </authorList>
    </citation>
    <scope>NUCLEOTIDE SEQUENCE</scope>
    <source>
        <strain evidence="2">E1425</strain>
    </source>
</reference>
<feature type="region of interest" description="Disordered" evidence="1">
    <location>
        <begin position="1329"/>
        <end position="1466"/>
    </location>
</feature>
<feature type="region of interest" description="Disordered" evidence="1">
    <location>
        <begin position="958"/>
        <end position="983"/>
    </location>
</feature>
<feature type="region of interest" description="Disordered" evidence="1">
    <location>
        <begin position="1074"/>
        <end position="1110"/>
    </location>
</feature>
<feature type="compositionally biased region" description="Basic and acidic residues" evidence="1">
    <location>
        <begin position="1349"/>
        <end position="1358"/>
    </location>
</feature>
<reference evidence="2" key="1">
    <citation type="submission" date="2021-11" db="EMBL/GenBank/DDBJ databases">
        <authorList>
            <person name="Herlambang A."/>
            <person name="Guo Y."/>
            <person name="Takashima Y."/>
            <person name="Nishizawa T."/>
        </authorList>
    </citation>
    <scope>NUCLEOTIDE SEQUENCE</scope>
    <source>
        <strain evidence="2">E1425</strain>
    </source>
</reference>
<feature type="compositionally biased region" description="Polar residues" evidence="1">
    <location>
        <begin position="969"/>
        <end position="983"/>
    </location>
</feature>
<feature type="compositionally biased region" description="Low complexity" evidence="1">
    <location>
        <begin position="1421"/>
        <end position="1431"/>
    </location>
</feature>
<feature type="compositionally biased region" description="Polar residues" evidence="1">
    <location>
        <begin position="920"/>
        <end position="939"/>
    </location>
</feature>
<feature type="region of interest" description="Disordered" evidence="1">
    <location>
        <begin position="1157"/>
        <end position="1177"/>
    </location>
</feature>
<organism evidence="2 3">
    <name type="scientific">Entomortierella parvispora</name>
    <dbReference type="NCBI Taxonomy" id="205924"/>
    <lineage>
        <taxon>Eukaryota</taxon>
        <taxon>Fungi</taxon>
        <taxon>Fungi incertae sedis</taxon>
        <taxon>Mucoromycota</taxon>
        <taxon>Mortierellomycotina</taxon>
        <taxon>Mortierellomycetes</taxon>
        <taxon>Mortierellales</taxon>
        <taxon>Mortierellaceae</taxon>
        <taxon>Entomortierella</taxon>
    </lineage>
</organism>
<protein>
    <submittedName>
        <fullName evidence="2">Uncharacterized protein</fullName>
    </submittedName>
</protein>
<name>A0A9P3HJI9_9FUNG</name>
<gene>
    <name evidence="2" type="ORF">EMPS_10094</name>
</gene>
<feature type="region of interest" description="Disordered" evidence="1">
    <location>
        <begin position="125"/>
        <end position="157"/>
    </location>
</feature>
<feature type="compositionally biased region" description="Acidic residues" evidence="1">
    <location>
        <begin position="1407"/>
        <end position="1420"/>
    </location>
</feature>
<feature type="compositionally biased region" description="Acidic residues" evidence="1">
    <location>
        <begin position="537"/>
        <end position="599"/>
    </location>
</feature>
<feature type="compositionally biased region" description="Polar residues" evidence="1">
    <location>
        <begin position="430"/>
        <end position="442"/>
    </location>
</feature>
<feature type="compositionally biased region" description="Basic and acidic residues" evidence="1">
    <location>
        <begin position="959"/>
        <end position="968"/>
    </location>
</feature>
<accession>A0A9P3HJI9</accession>
<feature type="region of interest" description="Disordered" evidence="1">
    <location>
        <begin position="238"/>
        <end position="692"/>
    </location>
</feature>
<feature type="compositionally biased region" description="Acidic residues" evidence="1">
    <location>
        <begin position="373"/>
        <end position="403"/>
    </location>
</feature>
<feature type="compositionally biased region" description="Acidic residues" evidence="1">
    <location>
        <begin position="352"/>
        <end position="362"/>
    </location>
</feature>